<dbReference type="EMBL" id="QGMK01000413">
    <property type="protein sequence ID" value="TVY81853.1"/>
    <property type="molecule type" value="Genomic_DNA"/>
</dbReference>
<dbReference type="Gene3D" id="3.40.50.720">
    <property type="entry name" value="NAD(P)-binding Rossmann-like Domain"/>
    <property type="match status" value="1"/>
</dbReference>
<dbReference type="GO" id="GO:0005737">
    <property type="term" value="C:cytoplasm"/>
    <property type="evidence" value="ECO:0007669"/>
    <property type="project" value="TreeGrafter"/>
</dbReference>
<dbReference type="Pfam" id="PF00106">
    <property type="entry name" value="adh_short"/>
    <property type="match status" value="1"/>
</dbReference>
<keyword evidence="5" id="KW-1185">Reference proteome</keyword>
<evidence type="ECO:0000256" key="3">
    <source>
        <dbReference type="ARBA" id="ARBA00023002"/>
    </source>
</evidence>
<name>A0A8T9CGD7_9HELO</name>
<comment type="similarity">
    <text evidence="1">Belongs to the short-chain dehydrogenases/reductases (SDR) family.</text>
</comment>
<evidence type="ECO:0000313" key="4">
    <source>
        <dbReference type="EMBL" id="TVY81853.1"/>
    </source>
</evidence>
<protein>
    <submittedName>
        <fullName evidence="4">Norsolorinic acid ketoreductase</fullName>
    </submittedName>
</protein>
<dbReference type="AlphaFoldDB" id="A0A8T9CGD7"/>
<dbReference type="InterPro" id="IPR036291">
    <property type="entry name" value="NAD(P)-bd_dom_sf"/>
</dbReference>
<accession>A0A8T9CGD7</accession>
<dbReference type="PANTHER" id="PTHR43544:SF7">
    <property type="entry name" value="NADB-LER2"/>
    <property type="match status" value="1"/>
</dbReference>
<dbReference type="InterPro" id="IPR051468">
    <property type="entry name" value="Fungal_SecMetab_SDRs"/>
</dbReference>
<evidence type="ECO:0000256" key="2">
    <source>
        <dbReference type="ARBA" id="ARBA00022857"/>
    </source>
</evidence>
<evidence type="ECO:0000256" key="1">
    <source>
        <dbReference type="ARBA" id="ARBA00006484"/>
    </source>
</evidence>
<dbReference type="PRINTS" id="PR00081">
    <property type="entry name" value="GDHRDH"/>
</dbReference>
<dbReference type="InterPro" id="IPR002347">
    <property type="entry name" value="SDR_fam"/>
</dbReference>
<comment type="caution">
    <text evidence="4">The sequence shown here is derived from an EMBL/GenBank/DDBJ whole genome shotgun (WGS) entry which is preliminary data.</text>
</comment>
<dbReference type="PROSITE" id="PS00061">
    <property type="entry name" value="ADH_SHORT"/>
    <property type="match status" value="1"/>
</dbReference>
<dbReference type="OrthoDB" id="9876299at2759"/>
<keyword evidence="2" id="KW-0521">NADP</keyword>
<reference evidence="4 5" key="1">
    <citation type="submission" date="2018-05" db="EMBL/GenBank/DDBJ databases">
        <title>Genome sequencing and assembly of the regulated plant pathogen Lachnellula willkommii and related sister species for the development of diagnostic species identification markers.</title>
        <authorList>
            <person name="Giroux E."/>
            <person name="Bilodeau G."/>
        </authorList>
    </citation>
    <scope>NUCLEOTIDE SEQUENCE [LARGE SCALE GENOMIC DNA]</scope>
    <source>
        <strain evidence="4 5">CBS 268.59</strain>
    </source>
</reference>
<dbReference type="Proteomes" id="UP000469558">
    <property type="component" value="Unassembled WGS sequence"/>
</dbReference>
<dbReference type="SUPFAM" id="SSF51735">
    <property type="entry name" value="NAD(P)-binding Rossmann-fold domains"/>
    <property type="match status" value="1"/>
</dbReference>
<proteinExistence type="inferred from homology"/>
<sequence>MSAHQTVLVTGANRGIGRGLLSVYLSRPNTTGVAAVRDPISATSISLSSLPLGPGSKLIVVKIDSSVTTDPLAAIDFLKSEHKVTSLDIVIANAGMVEFYGDVTQTPIDGMKDHLNVNTVSVLALFQAVWPLLKEGKTPKFITVSSTVGSIGEAEKWQLKACAYGASKAALNYLTKVIHIENPGLIAFPIHPGWVQTDMGNRGATNNGLEEAPTTVQECVDGMIDKIDGATKEKTSGTFVSADGEKVIW</sequence>
<dbReference type="InterPro" id="IPR020904">
    <property type="entry name" value="Sc_DH/Rdtase_CS"/>
</dbReference>
<keyword evidence="3" id="KW-0560">Oxidoreductase</keyword>
<dbReference type="CDD" id="cd05325">
    <property type="entry name" value="carb_red_sniffer_like_SDR_c"/>
    <property type="match status" value="1"/>
</dbReference>
<organism evidence="4 5">
    <name type="scientific">Lachnellula suecica</name>
    <dbReference type="NCBI Taxonomy" id="602035"/>
    <lineage>
        <taxon>Eukaryota</taxon>
        <taxon>Fungi</taxon>
        <taxon>Dikarya</taxon>
        <taxon>Ascomycota</taxon>
        <taxon>Pezizomycotina</taxon>
        <taxon>Leotiomycetes</taxon>
        <taxon>Helotiales</taxon>
        <taxon>Lachnaceae</taxon>
        <taxon>Lachnellula</taxon>
    </lineage>
</organism>
<evidence type="ECO:0000313" key="5">
    <source>
        <dbReference type="Proteomes" id="UP000469558"/>
    </source>
</evidence>
<gene>
    <name evidence="4" type="primary">aflD_2</name>
    <name evidence="4" type="ORF">LSUE1_G002903</name>
</gene>
<dbReference type="GO" id="GO:0016491">
    <property type="term" value="F:oxidoreductase activity"/>
    <property type="evidence" value="ECO:0007669"/>
    <property type="project" value="UniProtKB-KW"/>
</dbReference>
<dbReference type="PANTHER" id="PTHR43544">
    <property type="entry name" value="SHORT-CHAIN DEHYDROGENASE/REDUCTASE"/>
    <property type="match status" value="1"/>
</dbReference>